<keyword evidence="2" id="KW-1185">Reference proteome</keyword>
<gene>
    <name evidence="1" type="ORF">E2C01_041165</name>
</gene>
<dbReference type="Proteomes" id="UP000324222">
    <property type="component" value="Unassembled WGS sequence"/>
</dbReference>
<sequence>MKGVGVEGYYDNGRLILVLNRPAALRVKDLAIVSSMIPCRGSEPSESHAWVAFLGFRSRLVRLLTGRSVLLIRHTAHCFLAIWH</sequence>
<evidence type="ECO:0000313" key="1">
    <source>
        <dbReference type="EMBL" id="MPC47420.1"/>
    </source>
</evidence>
<protein>
    <submittedName>
        <fullName evidence="1">Uncharacterized protein</fullName>
    </submittedName>
</protein>
<proteinExistence type="predicted"/>
<name>A0A5B7FII3_PORTR</name>
<organism evidence="1 2">
    <name type="scientific">Portunus trituberculatus</name>
    <name type="common">Swimming crab</name>
    <name type="synonym">Neptunus trituberculatus</name>
    <dbReference type="NCBI Taxonomy" id="210409"/>
    <lineage>
        <taxon>Eukaryota</taxon>
        <taxon>Metazoa</taxon>
        <taxon>Ecdysozoa</taxon>
        <taxon>Arthropoda</taxon>
        <taxon>Crustacea</taxon>
        <taxon>Multicrustacea</taxon>
        <taxon>Malacostraca</taxon>
        <taxon>Eumalacostraca</taxon>
        <taxon>Eucarida</taxon>
        <taxon>Decapoda</taxon>
        <taxon>Pleocyemata</taxon>
        <taxon>Brachyura</taxon>
        <taxon>Eubrachyura</taxon>
        <taxon>Portunoidea</taxon>
        <taxon>Portunidae</taxon>
        <taxon>Portuninae</taxon>
        <taxon>Portunus</taxon>
    </lineage>
</organism>
<evidence type="ECO:0000313" key="2">
    <source>
        <dbReference type="Proteomes" id="UP000324222"/>
    </source>
</evidence>
<comment type="caution">
    <text evidence="1">The sequence shown here is derived from an EMBL/GenBank/DDBJ whole genome shotgun (WGS) entry which is preliminary data.</text>
</comment>
<accession>A0A5B7FII3</accession>
<dbReference type="AlphaFoldDB" id="A0A5B7FII3"/>
<reference evidence="1 2" key="1">
    <citation type="submission" date="2019-05" db="EMBL/GenBank/DDBJ databases">
        <title>Another draft genome of Portunus trituberculatus and its Hox gene families provides insights of decapod evolution.</title>
        <authorList>
            <person name="Jeong J.-H."/>
            <person name="Song I."/>
            <person name="Kim S."/>
            <person name="Choi T."/>
            <person name="Kim D."/>
            <person name="Ryu S."/>
            <person name="Kim W."/>
        </authorList>
    </citation>
    <scope>NUCLEOTIDE SEQUENCE [LARGE SCALE GENOMIC DNA]</scope>
    <source>
        <tissue evidence="1">Muscle</tissue>
    </source>
</reference>
<dbReference type="EMBL" id="VSRR010007724">
    <property type="protein sequence ID" value="MPC47420.1"/>
    <property type="molecule type" value="Genomic_DNA"/>
</dbReference>